<gene>
    <name evidence="5" type="ORF">ENT17_05225</name>
</gene>
<dbReference type="InterPro" id="IPR027291">
    <property type="entry name" value="Glyco_hydro_38_N_sf"/>
</dbReference>
<evidence type="ECO:0000256" key="2">
    <source>
        <dbReference type="ARBA" id="ARBA00023277"/>
    </source>
</evidence>
<dbReference type="SUPFAM" id="SSF88713">
    <property type="entry name" value="Glycoside hydrolase/deacetylase"/>
    <property type="match status" value="1"/>
</dbReference>
<dbReference type="EMBL" id="DSXR01000052">
    <property type="protein sequence ID" value="HGS87003.1"/>
    <property type="molecule type" value="Genomic_DNA"/>
</dbReference>
<dbReference type="AlphaFoldDB" id="A0A7C4L168"/>
<evidence type="ECO:0000259" key="4">
    <source>
        <dbReference type="Pfam" id="PF03065"/>
    </source>
</evidence>
<dbReference type="Gene3D" id="3.20.110.10">
    <property type="entry name" value="Glycoside hydrolase 38, N terminal domain"/>
    <property type="match status" value="1"/>
</dbReference>
<reference evidence="5" key="1">
    <citation type="journal article" date="2020" name="mSystems">
        <title>Genome- and Community-Level Interaction Insights into Carbon Utilization and Element Cycling Functions of Hydrothermarchaeota in Hydrothermal Sediment.</title>
        <authorList>
            <person name="Zhou Z."/>
            <person name="Liu Y."/>
            <person name="Xu W."/>
            <person name="Pan J."/>
            <person name="Luo Z.H."/>
            <person name="Li M."/>
        </authorList>
    </citation>
    <scope>NUCLEOTIDE SEQUENCE [LARGE SCALE GENOMIC DNA]</scope>
    <source>
        <strain evidence="5">SpSt-556</strain>
    </source>
</reference>
<dbReference type="InterPro" id="IPR004300">
    <property type="entry name" value="Glyco_hydro_57_N"/>
</dbReference>
<dbReference type="InterPro" id="IPR021923">
    <property type="entry name" value="DUF3536"/>
</dbReference>
<dbReference type="GO" id="GO:0005975">
    <property type="term" value="P:carbohydrate metabolic process"/>
    <property type="evidence" value="ECO:0007669"/>
    <property type="project" value="InterPro"/>
</dbReference>
<evidence type="ECO:0000256" key="1">
    <source>
        <dbReference type="ARBA" id="ARBA00006821"/>
    </source>
</evidence>
<comment type="caution">
    <text evidence="5">The sequence shown here is derived from an EMBL/GenBank/DDBJ whole genome shotgun (WGS) entry which is preliminary data.</text>
</comment>
<dbReference type="Pfam" id="PF03065">
    <property type="entry name" value="Glyco_hydro_57"/>
    <property type="match status" value="1"/>
</dbReference>
<evidence type="ECO:0000313" key="5">
    <source>
        <dbReference type="EMBL" id="HGS87003.1"/>
    </source>
</evidence>
<evidence type="ECO:0000256" key="3">
    <source>
        <dbReference type="RuleBase" id="RU361196"/>
    </source>
</evidence>
<dbReference type="PANTHER" id="PTHR36306">
    <property type="entry name" value="ALPHA-AMYLASE-RELATED-RELATED"/>
    <property type="match status" value="1"/>
</dbReference>
<comment type="similarity">
    <text evidence="1 3">Belongs to the glycosyl hydrolase 57 family.</text>
</comment>
<dbReference type="InterPro" id="IPR011330">
    <property type="entry name" value="Glyco_hydro/deAcase_b/a-brl"/>
</dbReference>
<dbReference type="Pfam" id="PF12055">
    <property type="entry name" value="DUF3536"/>
    <property type="match status" value="1"/>
</dbReference>
<dbReference type="PANTHER" id="PTHR36306:SF3">
    <property type="entry name" value="GLYCOSIDE HYDROLASE FAMILY 57"/>
    <property type="match status" value="1"/>
</dbReference>
<proteinExistence type="inferred from homology"/>
<dbReference type="InterPro" id="IPR052046">
    <property type="entry name" value="GH57_Enzymes"/>
</dbReference>
<name>A0A7C4L168_9CHLR</name>
<keyword evidence="2 3" id="KW-0119">Carbohydrate metabolism</keyword>
<feature type="domain" description="Glycoside hydrolase family 57 N-terminal" evidence="4">
    <location>
        <begin position="88"/>
        <end position="265"/>
    </location>
</feature>
<dbReference type="GO" id="GO:0003824">
    <property type="term" value="F:catalytic activity"/>
    <property type="evidence" value="ECO:0007669"/>
    <property type="project" value="InterPro"/>
</dbReference>
<sequence length="483" mass="56700">MSEKAVCIHGHYYQPVREDPLTGEVPKEPGAHPYRNWNERIHDQCYRPNAELGNFEKISFDLGPTLINWMISYDPATFARIVEQERRNYQRFGVGNGMAQPYHHTILPLANRHDKITQIRWGIADFEYRFGHLPAGLWLPEAAVDMETLQILADEGIEFTILAPWQSEDSQVDVGQPYWVDVGENRRITVFFYEAELSMRVSFDPLATSNGDRFMTEFILPRLSTNGHPSDEARLYIIASDGELYGHHQPFRDKFLYYLTHREFSHPRLVQFTYPGLWLRQHPASRTARIRENTSWSCHHGVARWKEACPCAPNGDWKSKLRQALDWVALKVDEQFVNSISPYTDDPWQLLYAYIEVLHGKISVRELIQRELNQSLEEDQLHRIDLLLRAQLYKQRMFTSCGWFFEDFDRIEPRIVVVSAAQAIWWVRQATGIDLIPAAKERLAEVRSWRSSLRGDQVFMNHIERLRYEQLSFPFVQSDIERF</sequence>
<protein>
    <submittedName>
        <fullName evidence="5">DUF3536 domain-containing protein</fullName>
    </submittedName>
</protein>
<accession>A0A7C4L168</accession>
<organism evidence="5">
    <name type="scientific">Bellilinea caldifistulae</name>
    <dbReference type="NCBI Taxonomy" id="360411"/>
    <lineage>
        <taxon>Bacteria</taxon>
        <taxon>Bacillati</taxon>
        <taxon>Chloroflexota</taxon>
        <taxon>Anaerolineae</taxon>
        <taxon>Anaerolineales</taxon>
        <taxon>Anaerolineaceae</taxon>
        <taxon>Bellilinea</taxon>
    </lineage>
</organism>